<dbReference type="InterPro" id="IPR010690">
    <property type="entry name" value="YqfD"/>
</dbReference>
<organism evidence="2 3">
    <name type="scientific">Ruminiclostridium sufflavum DSM 19573</name>
    <dbReference type="NCBI Taxonomy" id="1121337"/>
    <lineage>
        <taxon>Bacteria</taxon>
        <taxon>Bacillati</taxon>
        <taxon>Bacillota</taxon>
        <taxon>Clostridia</taxon>
        <taxon>Eubacteriales</taxon>
        <taxon>Oscillospiraceae</taxon>
        <taxon>Ruminiclostridium</taxon>
    </lineage>
</organism>
<keyword evidence="1" id="KW-0472">Membrane</keyword>
<protein>
    <recommendedName>
        <fullName evidence="4">Stage IV sporulation protein</fullName>
    </recommendedName>
</protein>
<reference evidence="2 3" key="1">
    <citation type="submission" date="2018-06" db="EMBL/GenBank/DDBJ databases">
        <title>Genomic Encyclopedia of Type Strains, Phase I: the one thousand microbial genomes (KMG-I) project.</title>
        <authorList>
            <person name="Kyrpides N."/>
        </authorList>
    </citation>
    <scope>NUCLEOTIDE SEQUENCE [LARGE SCALE GENOMIC DNA]</scope>
    <source>
        <strain evidence="2 3">DSM 19573</strain>
    </source>
</reference>
<feature type="transmembrane region" description="Helical" evidence="1">
    <location>
        <begin position="92"/>
        <end position="111"/>
    </location>
</feature>
<dbReference type="EMBL" id="QKMR01000006">
    <property type="protein sequence ID" value="PYG88554.1"/>
    <property type="molecule type" value="Genomic_DNA"/>
</dbReference>
<keyword evidence="3" id="KW-1185">Reference proteome</keyword>
<dbReference type="Proteomes" id="UP000248132">
    <property type="component" value="Unassembled WGS sequence"/>
</dbReference>
<evidence type="ECO:0000313" key="2">
    <source>
        <dbReference type="EMBL" id="PYG88554.1"/>
    </source>
</evidence>
<dbReference type="NCBIfam" id="TIGR02876">
    <property type="entry name" value="spore_yqfD"/>
    <property type="match status" value="1"/>
</dbReference>
<dbReference type="OrthoDB" id="1640349at2"/>
<evidence type="ECO:0000313" key="3">
    <source>
        <dbReference type="Proteomes" id="UP000248132"/>
    </source>
</evidence>
<dbReference type="PIRSF" id="PIRSF029895">
    <property type="entry name" value="SpoIV"/>
    <property type="match status" value="1"/>
</dbReference>
<dbReference type="AlphaFoldDB" id="A0A318Y8K9"/>
<name>A0A318Y8K9_9FIRM</name>
<evidence type="ECO:0008006" key="4">
    <source>
        <dbReference type="Google" id="ProtNLM"/>
    </source>
</evidence>
<evidence type="ECO:0000256" key="1">
    <source>
        <dbReference type="SAM" id="Phobius"/>
    </source>
</evidence>
<comment type="caution">
    <text evidence="2">The sequence shown here is derived from an EMBL/GenBank/DDBJ whole genome shotgun (WGS) entry which is preliminary data.</text>
</comment>
<accession>A0A318Y8K9</accession>
<proteinExistence type="predicted"/>
<gene>
    <name evidence="2" type="ORF">LY28_01405</name>
</gene>
<sequence length="399" mass="45607">MLILRLWNYIRGYVIIIVEGYFLEKFINICTHRQLRLWNVKWHKNSKVKMMISIKDFRMLRPIARKTRCRVHIIRKKGFPFILDKYRNRKPFVIGLGICITAFLVISSFIWDISVTGNSRVPTDLIIEKLSDNGVKVGTLKYRINPEYVVGNMMLELNDLARISVYIHGTKIQVVVNERVKPPDLINRNIPCDIVALKEGVISSVVAKEGLEAVKIGDTVIKGQLLITGKVENIKNPESEPLMVHSMGSVKARTWYEASAKVVNKLTRTKRTGMKKENYSIVLFTKKFKLFHGKNPYNNSEHVELKKQLCIGKYLALPFEIITDQYYEYNLEKYEIDIEAAEEIASEKAAALAKQKVPENAEIVKTDISFVNNDNGESIANAVIECIEEIGVTREIGGM</sequence>
<dbReference type="RefSeq" id="WP_110461446.1">
    <property type="nucleotide sequence ID" value="NZ_QKMR01000006.1"/>
</dbReference>
<keyword evidence="1" id="KW-0812">Transmembrane</keyword>
<keyword evidence="1" id="KW-1133">Transmembrane helix</keyword>
<dbReference type="Pfam" id="PF06898">
    <property type="entry name" value="YqfD"/>
    <property type="match status" value="1"/>
</dbReference>